<dbReference type="EMBL" id="QNRR01000003">
    <property type="protein sequence ID" value="RBP45046.1"/>
    <property type="molecule type" value="Genomic_DNA"/>
</dbReference>
<feature type="compositionally biased region" description="Basic and acidic residues" evidence="1">
    <location>
        <begin position="655"/>
        <end position="664"/>
    </location>
</feature>
<evidence type="ECO:0000256" key="1">
    <source>
        <dbReference type="SAM" id="MobiDB-lite"/>
    </source>
</evidence>
<organism evidence="3 4">
    <name type="scientific">Roseimicrobium gellanilyticum</name>
    <dbReference type="NCBI Taxonomy" id="748857"/>
    <lineage>
        <taxon>Bacteria</taxon>
        <taxon>Pseudomonadati</taxon>
        <taxon>Verrucomicrobiota</taxon>
        <taxon>Verrucomicrobiia</taxon>
        <taxon>Verrucomicrobiales</taxon>
        <taxon>Verrucomicrobiaceae</taxon>
        <taxon>Roseimicrobium</taxon>
    </lineage>
</organism>
<dbReference type="CDD" id="cd00198">
    <property type="entry name" value="vWFA"/>
    <property type="match status" value="1"/>
</dbReference>
<dbReference type="PANTHER" id="PTHR37947">
    <property type="entry name" value="BLL2462 PROTEIN"/>
    <property type="match status" value="1"/>
</dbReference>
<keyword evidence="4" id="KW-1185">Reference proteome</keyword>
<dbReference type="AlphaFoldDB" id="A0A366HNH2"/>
<dbReference type="PANTHER" id="PTHR37947:SF1">
    <property type="entry name" value="BLL2462 PROTEIN"/>
    <property type="match status" value="1"/>
</dbReference>
<keyword evidence="2" id="KW-1133">Transmembrane helix</keyword>
<dbReference type="Gene3D" id="3.40.50.880">
    <property type="match status" value="1"/>
</dbReference>
<keyword evidence="2" id="KW-0812">Transmembrane</keyword>
<feature type="transmembrane region" description="Helical" evidence="2">
    <location>
        <begin position="41"/>
        <end position="58"/>
    </location>
</feature>
<proteinExistence type="predicted"/>
<dbReference type="Gene3D" id="3.40.50.410">
    <property type="entry name" value="von Willebrand factor, type A domain"/>
    <property type="match status" value="1"/>
</dbReference>
<evidence type="ECO:0000256" key="2">
    <source>
        <dbReference type="SAM" id="Phobius"/>
    </source>
</evidence>
<dbReference type="RefSeq" id="WP_113958191.1">
    <property type="nucleotide sequence ID" value="NZ_QNRR01000003.1"/>
</dbReference>
<protein>
    <submittedName>
        <fullName evidence="3">Putative membrane protein</fullName>
    </submittedName>
</protein>
<dbReference type="OrthoDB" id="175552at2"/>
<evidence type="ECO:0000313" key="4">
    <source>
        <dbReference type="Proteomes" id="UP000253426"/>
    </source>
</evidence>
<reference evidence="3 4" key="1">
    <citation type="submission" date="2018-06" db="EMBL/GenBank/DDBJ databases">
        <title>Genomic Encyclopedia of Type Strains, Phase IV (KMG-IV): sequencing the most valuable type-strain genomes for metagenomic binning, comparative biology and taxonomic classification.</title>
        <authorList>
            <person name="Goeker M."/>
        </authorList>
    </citation>
    <scope>NUCLEOTIDE SEQUENCE [LARGE SCALE GENOMIC DNA]</scope>
    <source>
        <strain evidence="3 4">DSM 25532</strain>
    </source>
</reference>
<gene>
    <name evidence="3" type="ORF">DES53_10341</name>
</gene>
<sequence>MPDFNPSLPWPLLIAGGLAMVCLGGWLAWRGTSGSPGPRWSMLLMRVLAISLVILLLSNPGRWVTEGEEEPPGWALLVDGSGSMKTADVEGKSRGEGAQELARQLFKSSRHPEEITARLFSKEVEDPWKPDAPAAANGEGTRLVHAGMVMLDQVAESGARWTGLLILSDGRETEVSSPREALIARARGLGVPIHAVVYGNRVLRKDLALRLPSRQIVTLPNQTASVPVQLENQGFGPVQPEIRLLPPGDGADAIATLKLAVQPGETVSGEFVLPAGAVEGNYRVEMLPLPGDERPANDSGKFHLRVLENRTRVFLAEGAPYWDTKFLAQLLREQGMMDVEAVYRLQPERFYRVVTGGGTKLEETQRVFPENSAELNRHDLVVLGKGADAFLTPERLDMLKAFVRDQGGALLLSRGKPYAGTFEALETLEPGRWGEETGTEYKLIPTPDGEESGLFGERLPSAKADVWRSLPALTDVRAMAELRPFTRVLAVGERVGGGSKVPLLVARRYGRGFVAAVNGDGLWRWGFNPNKKADEDWHRDFWLQLLQWAATYSEFLPGEDYSLHLSSGSAAEGETVRARIGYRGNANPIPQPILELVQPDGTIERIPGAPAGTGEDGHPRWGAIFTPKVSGTCTVRLTAGGKPGPSVPLQVVPPPREDDERSADPKLLTEITEASGGKMWTPDQWKELLATLEPAVHRVQLQEARWVPLWNQIWTLAAIAVLLAGEWIIRRRNGLL</sequence>
<dbReference type="InterPro" id="IPR029062">
    <property type="entry name" value="Class_I_gatase-like"/>
</dbReference>
<dbReference type="Proteomes" id="UP000253426">
    <property type="component" value="Unassembled WGS sequence"/>
</dbReference>
<dbReference type="SUPFAM" id="SSF53300">
    <property type="entry name" value="vWA-like"/>
    <property type="match status" value="1"/>
</dbReference>
<evidence type="ECO:0000313" key="3">
    <source>
        <dbReference type="EMBL" id="RBP45046.1"/>
    </source>
</evidence>
<dbReference type="SUPFAM" id="SSF52317">
    <property type="entry name" value="Class I glutamine amidotransferase-like"/>
    <property type="match status" value="1"/>
</dbReference>
<dbReference type="InterPro" id="IPR036465">
    <property type="entry name" value="vWFA_dom_sf"/>
</dbReference>
<keyword evidence="2" id="KW-0472">Membrane</keyword>
<feature type="region of interest" description="Disordered" evidence="1">
    <location>
        <begin position="640"/>
        <end position="664"/>
    </location>
</feature>
<name>A0A366HNH2_9BACT</name>
<accession>A0A366HNH2</accession>
<comment type="caution">
    <text evidence="3">The sequence shown here is derived from an EMBL/GenBank/DDBJ whole genome shotgun (WGS) entry which is preliminary data.</text>
</comment>
<feature type="transmembrane region" description="Helical" evidence="2">
    <location>
        <begin position="12"/>
        <end position="29"/>
    </location>
</feature>